<reference evidence="3 4" key="1">
    <citation type="submission" date="2014-02" db="EMBL/GenBank/DDBJ databases">
        <title>Transposable element dynamics among asymbiotic and ectomycorrhizal Amanita fungi.</title>
        <authorList>
            <consortium name="DOE Joint Genome Institute"/>
            <person name="Hess J."/>
            <person name="Skrede I."/>
            <person name="Wolfe B."/>
            <person name="LaButti K."/>
            <person name="Ohm R.A."/>
            <person name="Grigoriev I.V."/>
            <person name="Pringle A."/>
        </authorList>
    </citation>
    <scope>NUCLEOTIDE SEQUENCE [LARGE SCALE GENOMIC DNA]</scope>
    <source>
        <strain evidence="3 4">SKay4041</strain>
    </source>
</reference>
<organism evidence="3 4">
    <name type="scientific">Amanita thiersii Skay4041</name>
    <dbReference type="NCBI Taxonomy" id="703135"/>
    <lineage>
        <taxon>Eukaryota</taxon>
        <taxon>Fungi</taxon>
        <taxon>Dikarya</taxon>
        <taxon>Basidiomycota</taxon>
        <taxon>Agaricomycotina</taxon>
        <taxon>Agaricomycetes</taxon>
        <taxon>Agaricomycetidae</taxon>
        <taxon>Agaricales</taxon>
        <taxon>Pluteineae</taxon>
        <taxon>Amanitaceae</taxon>
        <taxon>Amanita</taxon>
    </lineage>
</organism>
<name>A0A2A9NF48_9AGAR</name>
<keyword evidence="1" id="KW-1133">Transmembrane helix</keyword>
<dbReference type="OrthoDB" id="2638860at2759"/>
<accession>A0A2A9NF48</accession>
<evidence type="ECO:0000256" key="1">
    <source>
        <dbReference type="SAM" id="Phobius"/>
    </source>
</evidence>
<keyword evidence="4" id="KW-1185">Reference proteome</keyword>
<dbReference type="Pfam" id="PF20151">
    <property type="entry name" value="DUF6533"/>
    <property type="match status" value="1"/>
</dbReference>
<keyword evidence="1" id="KW-0812">Transmembrane</keyword>
<evidence type="ECO:0000259" key="2">
    <source>
        <dbReference type="Pfam" id="PF20151"/>
    </source>
</evidence>
<sequence>FDYLLTLDLEIKYVWKSRWSIIKFLYLVMRYMPFLSVIVISFVDGEIFSFL</sequence>
<gene>
    <name evidence="3" type="ORF">AMATHDRAFT_150896</name>
</gene>
<dbReference type="Proteomes" id="UP000242287">
    <property type="component" value="Unassembled WGS sequence"/>
</dbReference>
<feature type="transmembrane region" description="Helical" evidence="1">
    <location>
        <begin position="21"/>
        <end position="43"/>
    </location>
</feature>
<feature type="domain" description="DUF6533" evidence="2">
    <location>
        <begin position="1"/>
        <end position="35"/>
    </location>
</feature>
<feature type="non-terminal residue" evidence="3">
    <location>
        <position position="1"/>
    </location>
</feature>
<evidence type="ECO:0000313" key="4">
    <source>
        <dbReference type="Proteomes" id="UP000242287"/>
    </source>
</evidence>
<dbReference type="AlphaFoldDB" id="A0A2A9NF48"/>
<keyword evidence="1" id="KW-0472">Membrane</keyword>
<evidence type="ECO:0000313" key="3">
    <source>
        <dbReference type="EMBL" id="PFH47954.1"/>
    </source>
</evidence>
<dbReference type="InterPro" id="IPR045340">
    <property type="entry name" value="DUF6533"/>
</dbReference>
<dbReference type="EMBL" id="KZ302083">
    <property type="protein sequence ID" value="PFH47954.1"/>
    <property type="molecule type" value="Genomic_DNA"/>
</dbReference>
<proteinExistence type="predicted"/>
<protein>
    <recommendedName>
        <fullName evidence="2">DUF6533 domain-containing protein</fullName>
    </recommendedName>
</protein>